<dbReference type="PANTHER" id="PTHR43201:SF8">
    <property type="entry name" value="ACYL-COA SYNTHETASE FAMILY MEMBER 3"/>
    <property type="match status" value="1"/>
</dbReference>
<dbReference type="GO" id="GO:0003723">
    <property type="term" value="F:RNA binding"/>
    <property type="evidence" value="ECO:0007669"/>
    <property type="project" value="UniProtKB-UniRule"/>
</dbReference>
<gene>
    <name evidence="4" type="ORF">KIW84_075148</name>
</gene>
<keyword evidence="2" id="KW-0694">RNA-binding</keyword>
<evidence type="ECO:0000313" key="4">
    <source>
        <dbReference type="EMBL" id="KAI5389739.1"/>
    </source>
</evidence>
<sequence>MSMGFSMVYSPLSTSVPQLSFLPKFSVSGIWKRWRESYPTEGYEADDAITVFTGVLTMYTRLIQGYHAMDPELRATSASSTKNLCLMMCGSSALPQPVMQEWESTTGHRLLERYGMTEFIIGGTVYPGLTLTAGTLSWVLNSLNVPLSVETVCVFTAPIFSAFASWATYLLMKEVKGSGAGLTTTLFLAMVPSYISRFVTQSCLSNYTIASFGEVEKLGKESLVEPSLPSKNVVVVVMYTSGSTGLQKGVMITHGNIVATTAAVMTVIPNLGSKDVCLAYLPLAHVFEMAAESVMLAADVAIGYDTPMTLTDTSNKIKKGTKGDALFKSHTCGKQQEIRQKYIPNHEISTNANTPNVPGSTGGKPFHVKDVNVASSLSTDNDIFDILPQAKKRKYFMKNLDKTFDSRALHDTFSTVGHILFCEMATVGSGQSKGFSFAQLENAEPAKNAN</sequence>
<dbReference type="InterPro" id="IPR000873">
    <property type="entry name" value="AMP-dep_synth/lig_dom"/>
</dbReference>
<dbReference type="PROSITE" id="PS50102">
    <property type="entry name" value="RRM"/>
    <property type="match status" value="1"/>
</dbReference>
<dbReference type="InterPro" id="IPR035979">
    <property type="entry name" value="RBD_domain_sf"/>
</dbReference>
<name>A0A9D4ZZH8_PEA</name>
<dbReference type="InterPro" id="IPR000504">
    <property type="entry name" value="RRM_dom"/>
</dbReference>
<evidence type="ECO:0000256" key="1">
    <source>
        <dbReference type="ARBA" id="ARBA00006432"/>
    </source>
</evidence>
<dbReference type="InterPro" id="IPR012677">
    <property type="entry name" value="Nucleotide-bd_a/b_plait_sf"/>
</dbReference>
<organism evidence="4 5">
    <name type="scientific">Pisum sativum</name>
    <name type="common">Garden pea</name>
    <name type="synonym">Lathyrus oleraceus</name>
    <dbReference type="NCBI Taxonomy" id="3888"/>
    <lineage>
        <taxon>Eukaryota</taxon>
        <taxon>Viridiplantae</taxon>
        <taxon>Streptophyta</taxon>
        <taxon>Embryophyta</taxon>
        <taxon>Tracheophyta</taxon>
        <taxon>Spermatophyta</taxon>
        <taxon>Magnoliopsida</taxon>
        <taxon>eudicotyledons</taxon>
        <taxon>Gunneridae</taxon>
        <taxon>Pentapetalae</taxon>
        <taxon>rosids</taxon>
        <taxon>fabids</taxon>
        <taxon>Fabales</taxon>
        <taxon>Fabaceae</taxon>
        <taxon>Papilionoideae</taxon>
        <taxon>50 kb inversion clade</taxon>
        <taxon>NPAAA clade</taxon>
        <taxon>Hologalegina</taxon>
        <taxon>IRL clade</taxon>
        <taxon>Fabeae</taxon>
        <taxon>Lathyrus</taxon>
    </lineage>
</organism>
<feature type="domain" description="RRM" evidence="3">
    <location>
        <begin position="393"/>
        <end position="450"/>
    </location>
</feature>
<dbReference type="Pfam" id="PF02516">
    <property type="entry name" value="STT3"/>
    <property type="match status" value="1"/>
</dbReference>
<comment type="similarity">
    <text evidence="1">Belongs to the ATP-dependent AMP-binding enzyme family.</text>
</comment>
<dbReference type="SUPFAM" id="SSF56801">
    <property type="entry name" value="Acetyl-CoA synthetase-like"/>
    <property type="match status" value="2"/>
</dbReference>
<evidence type="ECO:0000313" key="5">
    <source>
        <dbReference type="Proteomes" id="UP001058974"/>
    </source>
</evidence>
<dbReference type="Pfam" id="PF00501">
    <property type="entry name" value="AMP-binding"/>
    <property type="match status" value="1"/>
</dbReference>
<dbReference type="EMBL" id="JAMSHJ010000007">
    <property type="protein sequence ID" value="KAI5389739.1"/>
    <property type="molecule type" value="Genomic_DNA"/>
</dbReference>
<dbReference type="GO" id="GO:0031956">
    <property type="term" value="F:medium-chain fatty acid-CoA ligase activity"/>
    <property type="evidence" value="ECO:0007669"/>
    <property type="project" value="TreeGrafter"/>
</dbReference>
<dbReference type="GO" id="GO:0006631">
    <property type="term" value="P:fatty acid metabolic process"/>
    <property type="evidence" value="ECO:0007669"/>
    <property type="project" value="TreeGrafter"/>
</dbReference>
<evidence type="ECO:0000259" key="3">
    <source>
        <dbReference type="PROSITE" id="PS50102"/>
    </source>
</evidence>
<dbReference type="AlphaFoldDB" id="A0A9D4ZZH8"/>
<reference evidence="4 5" key="1">
    <citation type="journal article" date="2022" name="Nat. Genet.">
        <title>Improved pea reference genome and pan-genome highlight genomic features and evolutionary characteristics.</title>
        <authorList>
            <person name="Yang T."/>
            <person name="Liu R."/>
            <person name="Luo Y."/>
            <person name="Hu S."/>
            <person name="Wang D."/>
            <person name="Wang C."/>
            <person name="Pandey M.K."/>
            <person name="Ge S."/>
            <person name="Xu Q."/>
            <person name="Li N."/>
            <person name="Li G."/>
            <person name="Huang Y."/>
            <person name="Saxena R.K."/>
            <person name="Ji Y."/>
            <person name="Li M."/>
            <person name="Yan X."/>
            <person name="He Y."/>
            <person name="Liu Y."/>
            <person name="Wang X."/>
            <person name="Xiang C."/>
            <person name="Varshney R.K."/>
            <person name="Ding H."/>
            <person name="Gao S."/>
            <person name="Zong X."/>
        </authorList>
    </citation>
    <scope>NUCLEOTIDE SEQUENCE [LARGE SCALE GENOMIC DNA]</scope>
    <source>
        <strain evidence="4 5">cv. Zhongwan 6</strain>
    </source>
</reference>
<dbReference type="InterPro" id="IPR042099">
    <property type="entry name" value="ANL_N_sf"/>
</dbReference>
<evidence type="ECO:0000256" key="2">
    <source>
        <dbReference type="PROSITE-ProRule" id="PRU00176"/>
    </source>
</evidence>
<dbReference type="Proteomes" id="UP001058974">
    <property type="component" value="Chromosome 7"/>
</dbReference>
<proteinExistence type="inferred from homology"/>
<protein>
    <submittedName>
        <fullName evidence="4">Malonate--CoA ligase, variant 2</fullName>
    </submittedName>
</protein>
<dbReference type="Gramene" id="Psat07G0514800-T2">
    <property type="protein sequence ID" value="KAI5389739.1"/>
    <property type="gene ID" value="KIW84_075148"/>
</dbReference>
<keyword evidence="4" id="KW-0436">Ligase</keyword>
<dbReference type="Pfam" id="PF00076">
    <property type="entry name" value="RRM_1"/>
    <property type="match status" value="1"/>
</dbReference>
<dbReference type="PANTHER" id="PTHR43201">
    <property type="entry name" value="ACYL-COA SYNTHETASE"/>
    <property type="match status" value="1"/>
</dbReference>
<dbReference type="SUPFAM" id="SSF54928">
    <property type="entry name" value="RNA-binding domain, RBD"/>
    <property type="match status" value="1"/>
</dbReference>
<dbReference type="GO" id="GO:0016020">
    <property type="term" value="C:membrane"/>
    <property type="evidence" value="ECO:0007669"/>
    <property type="project" value="InterPro"/>
</dbReference>
<comment type="caution">
    <text evidence="4">The sequence shown here is derived from an EMBL/GenBank/DDBJ whole genome shotgun (WGS) entry which is preliminary data.</text>
</comment>
<accession>A0A9D4ZZH8</accession>
<dbReference type="Gene3D" id="3.40.50.12780">
    <property type="entry name" value="N-terminal domain of ligase-like"/>
    <property type="match status" value="2"/>
</dbReference>
<dbReference type="Gene3D" id="3.30.70.330">
    <property type="match status" value="1"/>
</dbReference>
<dbReference type="InterPro" id="IPR048307">
    <property type="entry name" value="STT3_N"/>
</dbReference>
<keyword evidence="5" id="KW-1185">Reference proteome</keyword>